<dbReference type="InterPro" id="IPR012988">
    <property type="entry name" value="Ribosomal_uL30_N_euk"/>
</dbReference>
<accession>A0ABM1C0E8</accession>
<keyword evidence="1" id="KW-0812">Transmembrane</keyword>
<reference evidence="4" key="1">
    <citation type="submission" date="2025-08" db="UniProtKB">
        <authorList>
            <consortium name="RefSeq"/>
        </authorList>
    </citation>
    <scope>IDENTIFICATION</scope>
    <source>
        <tissue evidence="4">Muscle</tissue>
    </source>
</reference>
<evidence type="ECO:0000256" key="1">
    <source>
        <dbReference type="SAM" id="Phobius"/>
    </source>
</evidence>
<sequence>MAKEAKKVPQVPESLLKKQKKRLELKAKALDNVIKQKKVRRQKRKEIFKRAMKYAKEYRSMERTAIHLKRMTKKQGNFFVPAEPKLAFVIRIRGINGVSVTYKLILIFVFVYSINGVSVTYKLILIFVFVYSING</sequence>
<evidence type="ECO:0000313" key="4">
    <source>
        <dbReference type="RefSeq" id="XP_013792056.1"/>
    </source>
</evidence>
<evidence type="ECO:0000313" key="3">
    <source>
        <dbReference type="Proteomes" id="UP000694941"/>
    </source>
</evidence>
<dbReference type="Proteomes" id="UP000694941">
    <property type="component" value="Unplaced"/>
</dbReference>
<proteinExistence type="predicted"/>
<keyword evidence="1" id="KW-0472">Membrane</keyword>
<dbReference type="PANTHER" id="PTHR11524:SF16">
    <property type="entry name" value="LARGE RIBOSOMAL SUBUNIT PROTEIN UL30"/>
    <property type="match status" value="1"/>
</dbReference>
<dbReference type="GeneID" id="106475927"/>
<keyword evidence="1" id="KW-1133">Transmembrane helix</keyword>
<dbReference type="InterPro" id="IPR039699">
    <property type="entry name" value="Ribosomal_uL30"/>
</dbReference>
<name>A0ABM1C0E8_LIMPO</name>
<dbReference type="RefSeq" id="XP_013792056.1">
    <property type="nucleotide sequence ID" value="XM_013936602.2"/>
</dbReference>
<feature type="domain" description="Large ribosomal subunit protein uL30 N-terminal eukaryotes" evidence="2">
    <location>
        <begin position="11"/>
        <end position="82"/>
    </location>
</feature>
<feature type="transmembrane region" description="Helical" evidence="1">
    <location>
        <begin position="100"/>
        <end position="133"/>
    </location>
</feature>
<evidence type="ECO:0000259" key="2">
    <source>
        <dbReference type="Pfam" id="PF08079"/>
    </source>
</evidence>
<gene>
    <name evidence="4" type="primary">LOC106475927</name>
</gene>
<protein>
    <submittedName>
        <fullName evidence="4">60S ribosomal protein L7-like</fullName>
    </submittedName>
</protein>
<organism evidence="3 4">
    <name type="scientific">Limulus polyphemus</name>
    <name type="common">Atlantic horseshoe crab</name>
    <dbReference type="NCBI Taxonomy" id="6850"/>
    <lineage>
        <taxon>Eukaryota</taxon>
        <taxon>Metazoa</taxon>
        <taxon>Ecdysozoa</taxon>
        <taxon>Arthropoda</taxon>
        <taxon>Chelicerata</taxon>
        <taxon>Merostomata</taxon>
        <taxon>Xiphosura</taxon>
        <taxon>Limulidae</taxon>
        <taxon>Limulus</taxon>
    </lineage>
</organism>
<dbReference type="Pfam" id="PF08079">
    <property type="entry name" value="Ribosomal_L30_N"/>
    <property type="match status" value="1"/>
</dbReference>
<feature type="non-terminal residue" evidence="4">
    <location>
        <position position="135"/>
    </location>
</feature>
<keyword evidence="3" id="KW-1185">Reference proteome</keyword>
<dbReference type="PANTHER" id="PTHR11524">
    <property type="entry name" value="60S RIBOSOMAL PROTEIN L7"/>
    <property type="match status" value="1"/>
</dbReference>